<comment type="caution">
    <text evidence="8">Lacks conserved residue(s) required for the propagation of feature annotation.</text>
</comment>
<feature type="transmembrane region" description="Helical" evidence="10">
    <location>
        <begin position="891"/>
        <end position="914"/>
    </location>
</feature>
<dbReference type="InterPro" id="IPR041645">
    <property type="entry name" value="ADAMTS_CR_2"/>
</dbReference>
<dbReference type="Proteomes" id="UP000683360">
    <property type="component" value="Unassembled WGS sequence"/>
</dbReference>
<feature type="region of interest" description="Disordered" evidence="9">
    <location>
        <begin position="1164"/>
        <end position="1194"/>
    </location>
</feature>
<dbReference type="GO" id="GO:0006509">
    <property type="term" value="P:membrane protein ectodomain proteolysis"/>
    <property type="evidence" value="ECO:0007669"/>
    <property type="project" value="TreeGrafter"/>
</dbReference>
<evidence type="ECO:0000256" key="2">
    <source>
        <dbReference type="ARBA" id="ARBA00022723"/>
    </source>
</evidence>
<evidence type="ECO:0000256" key="10">
    <source>
        <dbReference type="SAM" id="Phobius"/>
    </source>
</evidence>
<keyword evidence="10" id="KW-1133">Transmembrane helix</keyword>
<dbReference type="OrthoDB" id="6114230at2759"/>
<dbReference type="GO" id="GO:0004222">
    <property type="term" value="F:metalloendopeptidase activity"/>
    <property type="evidence" value="ECO:0007669"/>
    <property type="project" value="InterPro"/>
</dbReference>
<keyword evidence="2 8" id="KW-0479">Metal-binding</keyword>
<keyword evidence="6" id="KW-1015">Disulfide bond</keyword>
<keyword evidence="4 8" id="KW-0862">Zinc</keyword>
<dbReference type="Gene3D" id="3.40.1620.60">
    <property type="match status" value="1"/>
</dbReference>
<evidence type="ECO:0000313" key="12">
    <source>
        <dbReference type="EMBL" id="CAG2217785.1"/>
    </source>
</evidence>
<dbReference type="Gene3D" id="3.40.390.10">
    <property type="entry name" value="Collagenase (Catalytic Domain)"/>
    <property type="match status" value="1"/>
</dbReference>
<evidence type="ECO:0000256" key="3">
    <source>
        <dbReference type="ARBA" id="ARBA00022801"/>
    </source>
</evidence>
<evidence type="ECO:0000256" key="6">
    <source>
        <dbReference type="ARBA" id="ARBA00023157"/>
    </source>
</evidence>
<name>A0A8S3S941_MYTED</name>
<feature type="binding site" evidence="8">
    <location>
        <position position="352"/>
    </location>
    <ligand>
        <name>Zn(2+)</name>
        <dbReference type="ChEBI" id="CHEBI:29105"/>
        <note>catalytic</note>
    </ligand>
</feature>
<evidence type="ECO:0000256" key="7">
    <source>
        <dbReference type="ARBA" id="ARBA00023180"/>
    </source>
</evidence>
<dbReference type="GO" id="GO:0046872">
    <property type="term" value="F:metal ion binding"/>
    <property type="evidence" value="ECO:0007669"/>
    <property type="project" value="UniProtKB-KW"/>
</dbReference>
<dbReference type="PANTHER" id="PTHR11905:SF159">
    <property type="entry name" value="ADAM METALLOPROTEASE"/>
    <property type="match status" value="1"/>
</dbReference>
<feature type="region of interest" description="Disordered" evidence="9">
    <location>
        <begin position="1008"/>
        <end position="1066"/>
    </location>
</feature>
<evidence type="ECO:0000256" key="9">
    <source>
        <dbReference type="SAM" id="MobiDB-lite"/>
    </source>
</evidence>
<protein>
    <recommendedName>
        <fullName evidence="11">Peptidase M12B domain-containing protein</fullName>
    </recommendedName>
</protein>
<keyword evidence="3" id="KW-0378">Hydrolase</keyword>
<evidence type="ECO:0000256" key="8">
    <source>
        <dbReference type="PROSITE-ProRule" id="PRU00276"/>
    </source>
</evidence>
<comment type="caution">
    <text evidence="12">The sequence shown here is derived from an EMBL/GenBank/DDBJ whole genome shotgun (WGS) entry which is preliminary data.</text>
</comment>
<dbReference type="EMBL" id="CAJPWZ010001576">
    <property type="protein sequence ID" value="CAG2217785.1"/>
    <property type="molecule type" value="Genomic_DNA"/>
</dbReference>
<feature type="binding site" evidence="8">
    <location>
        <position position="346"/>
    </location>
    <ligand>
        <name>Zn(2+)</name>
        <dbReference type="ChEBI" id="CHEBI:29105"/>
        <note>catalytic</note>
    </ligand>
</feature>
<dbReference type="AlphaFoldDB" id="A0A8S3S941"/>
<evidence type="ECO:0000256" key="5">
    <source>
        <dbReference type="ARBA" id="ARBA00023049"/>
    </source>
</evidence>
<proteinExistence type="predicted"/>
<dbReference type="PROSITE" id="PS50215">
    <property type="entry name" value="ADAM_MEPRO"/>
    <property type="match status" value="1"/>
</dbReference>
<evidence type="ECO:0000313" key="13">
    <source>
        <dbReference type="Proteomes" id="UP000683360"/>
    </source>
</evidence>
<evidence type="ECO:0000259" key="11">
    <source>
        <dbReference type="PROSITE" id="PS50215"/>
    </source>
</evidence>
<feature type="compositionally biased region" description="Low complexity" evidence="9">
    <location>
        <begin position="783"/>
        <end position="879"/>
    </location>
</feature>
<evidence type="ECO:0000256" key="4">
    <source>
        <dbReference type="ARBA" id="ARBA00022833"/>
    </source>
</evidence>
<gene>
    <name evidence="12" type="ORF">MEDL_31478</name>
</gene>
<feature type="active site" evidence="8">
    <location>
        <position position="343"/>
    </location>
</feature>
<keyword evidence="10" id="KW-0472">Membrane</keyword>
<sequence length="1238" mass="137778">MIMFHADLDNTSSYVSFSFFSDASIRAKRSTVPSLPRKLSPRFVFKDELVNLDLVTNTKLLALPPIHRNINGKIIKDAGITKLQATERYYQDLNRGASFHVECRDPCIDYLMTGSFTLREETYFVSPINTMNNTTNRIIHQITKPDPLMSFNDFIVQGNVSYNSQTDGNQRFKRQTFRYAIEIFLVIDYSVFKFWMDESGQNKTIAMDRINTYYAFMINGVDIRYNNLPKAPFSIGLTYIGIYISETQTDSYWTENRKITQPSGETRIDPDTTLAIFSNWVQQNSQSFSNPDHTMLFTKYQLVRGGSTSANGVAYLGAMCSPLSQSLVRDNFNFISQTVAAHELGHSLGAIHDGDQNVCNKSAAFIMSATGSAKLGDTARHPWIFSSCSVTEIQTVMDKLNSQGPNCLLSTTSTTVLDIYQYMSDPIGQDFTIDKQCQLIFGPTSYASRAIYNNSFANICTGLWCSTGGTSLSLVIPADGTTCGNNMWCAGYSCVNDLSAPSTTDSCMFGDTPFTPINGESCNSYIHSQPWQCYVDNVFNTCCQSCLNHRTNDTACIFGDIGDCSTLSPRDCYTTALEHQCCRFCQQHKTNIPDCRFGDKTSGCMETLCPYYVNPEWCCETCHNHLFPTTVATTNIACLYGDLWQGCMENLCPYYVNPQGCCHTCRQYIANRNVTTTTPTTTSTTTTPTTTSTTTTQRTTTPTTTTSTTTSTTASTTSTTTTPTTTQTTSTTTTTTPINPTTTLTTTTTTPTTTSTTTTQRTTTPTTTTPTKTTPITTPPTTTPTSAITSTTTSTTKTPTTTTASTTIQKTTALATTTPTTTTSTTTTTTTTTTPSTTSPTTTTSTTTTSTSEPTIKNTTFSSFTEATTKSTTTSESLSPASLESDTKDKWMIPVISVLGGICLLLCIIVLILFQYRRRNGRQKEQPERQAILRESPVWQTIEPDKQIFNNKGFQPEDNHNVVQKGTFISYNVNRPGYPDYNRPVSAADVTLTETIISKPVGQISKTYGLSEENENRSSSIIEDRQMQRNGALISETTTSVPRRSESDRTVRIQTSTPRYEKKDSPRKIIEKARETSLRRHASDSIIEGSMLDRRLHLRDRWLREQQMRNLKQQQYIRGTDVSPRRGKQNIQHVRGHAFQAVNKSESPRAYYTTGEEYLLVTPRPQAHRSPRLQSTPRSPRHNKPMTSDAHGTVSGKPVVVYTEGGEPVMLYPNQHSLNRKRKKDRVRINRAGYFTDL</sequence>
<dbReference type="SUPFAM" id="SSF55486">
    <property type="entry name" value="Metalloproteases ('zincins'), catalytic domain"/>
    <property type="match status" value="1"/>
</dbReference>
<keyword evidence="10" id="KW-0812">Transmembrane</keyword>
<evidence type="ECO:0000256" key="1">
    <source>
        <dbReference type="ARBA" id="ARBA00022670"/>
    </source>
</evidence>
<dbReference type="Pfam" id="PF17771">
    <property type="entry name" value="ADAMTS_CR_2"/>
    <property type="match status" value="1"/>
</dbReference>
<dbReference type="Pfam" id="PF01421">
    <property type="entry name" value="Reprolysin"/>
    <property type="match status" value="1"/>
</dbReference>
<feature type="region of interest" description="Disordered" evidence="9">
    <location>
        <begin position="676"/>
        <end position="884"/>
    </location>
</feature>
<keyword evidence="13" id="KW-1185">Reference proteome</keyword>
<dbReference type="InterPro" id="IPR001590">
    <property type="entry name" value="Peptidase_M12B"/>
</dbReference>
<keyword evidence="7" id="KW-0325">Glycoprotein</keyword>
<reference evidence="12" key="1">
    <citation type="submission" date="2021-03" db="EMBL/GenBank/DDBJ databases">
        <authorList>
            <person name="Bekaert M."/>
        </authorList>
    </citation>
    <scope>NUCLEOTIDE SEQUENCE</scope>
</reference>
<accession>A0A8S3S941</accession>
<feature type="compositionally biased region" description="Low complexity" evidence="9">
    <location>
        <begin position="676"/>
        <end position="776"/>
    </location>
</feature>
<dbReference type="InterPro" id="IPR024079">
    <property type="entry name" value="MetalloPept_cat_dom_sf"/>
</dbReference>
<organism evidence="12 13">
    <name type="scientific">Mytilus edulis</name>
    <name type="common">Blue mussel</name>
    <dbReference type="NCBI Taxonomy" id="6550"/>
    <lineage>
        <taxon>Eukaryota</taxon>
        <taxon>Metazoa</taxon>
        <taxon>Spiralia</taxon>
        <taxon>Lophotrochozoa</taxon>
        <taxon>Mollusca</taxon>
        <taxon>Bivalvia</taxon>
        <taxon>Autobranchia</taxon>
        <taxon>Pteriomorphia</taxon>
        <taxon>Mytilida</taxon>
        <taxon>Mytiloidea</taxon>
        <taxon>Mytilidae</taxon>
        <taxon>Mytilinae</taxon>
        <taxon>Mytilus</taxon>
    </lineage>
</organism>
<keyword evidence="5" id="KW-0482">Metalloprotease</keyword>
<feature type="domain" description="Peptidase M12B" evidence="11">
    <location>
        <begin position="179"/>
        <end position="403"/>
    </location>
</feature>
<feature type="binding site" evidence="8">
    <location>
        <position position="342"/>
    </location>
    <ligand>
        <name>Zn(2+)</name>
        <dbReference type="ChEBI" id="CHEBI:29105"/>
        <note>catalytic</note>
    </ligand>
</feature>
<keyword evidence="1" id="KW-0645">Protease</keyword>
<dbReference type="PANTHER" id="PTHR11905">
    <property type="entry name" value="ADAM A DISINTEGRIN AND METALLOPROTEASE DOMAIN"/>
    <property type="match status" value="1"/>
</dbReference>